<keyword evidence="5" id="KW-0547">Nucleotide-binding</keyword>
<dbReference type="PROSITE" id="PS50011">
    <property type="entry name" value="PROTEIN_KINASE_DOM"/>
    <property type="match status" value="1"/>
</dbReference>
<evidence type="ECO:0000256" key="8">
    <source>
        <dbReference type="ARBA" id="ARBA00047899"/>
    </source>
</evidence>
<evidence type="ECO:0000256" key="1">
    <source>
        <dbReference type="ARBA" id="ARBA00009903"/>
    </source>
</evidence>
<keyword evidence="7" id="KW-0067">ATP-binding</keyword>
<evidence type="ECO:0000313" key="12">
    <source>
        <dbReference type="EMBL" id="KAK6163532.1"/>
    </source>
</evidence>
<dbReference type="EMBL" id="JABTTQ020000001">
    <property type="protein sequence ID" value="KAK6163532.1"/>
    <property type="molecule type" value="Genomic_DNA"/>
</dbReference>
<comment type="catalytic activity">
    <reaction evidence="9">
        <text>L-seryl-[protein] + ATP = O-phospho-L-seryl-[protein] + ADP + H(+)</text>
        <dbReference type="Rhea" id="RHEA:17989"/>
        <dbReference type="Rhea" id="RHEA-COMP:9863"/>
        <dbReference type="Rhea" id="RHEA-COMP:11604"/>
        <dbReference type="ChEBI" id="CHEBI:15378"/>
        <dbReference type="ChEBI" id="CHEBI:29999"/>
        <dbReference type="ChEBI" id="CHEBI:30616"/>
        <dbReference type="ChEBI" id="CHEBI:83421"/>
        <dbReference type="ChEBI" id="CHEBI:456216"/>
        <dbReference type="EC" id="2.7.11.1"/>
    </reaction>
</comment>
<proteinExistence type="inferred from homology"/>
<evidence type="ECO:0000313" key="13">
    <source>
        <dbReference type="Proteomes" id="UP001318860"/>
    </source>
</evidence>
<sequence length="461" mass="51270">MEPWVDEIADDLQSMSFNSTATTTTTDIHRSTSSGSDWTSSSAHFPLSPPSNLIPLPLPPGDPCWDSIRRFPSLSLTDLRFLHRLGAGDIGSVYLAELKPPSPLSHRPSRQNHPPAAVFAAKVMDRKELASRNKEGRARTEKEILEMLDHPFLPTLYAAVDSPKWLCLLTEFCPGGDLHVLRQRQPCKRFPESAVRFYASEVVVALEYLHMMGVVYRDLKPENVLVRSDGHIMLTDFDLSLRCDDSTSTPAQVISNQNPPNAPLSNEYALDPPKFGSTSCILPNCIVPAVSCFHPKRKRKKKTSHHMGPEFVAEPIDVRSMSFVGTHEYLAPEIVSGEGHGSAVDWWTLGIFIFELFYGVTPFRGMDHEITLANIVARALEFPKEPVIPATAKDLISQLLAKDPGRRLGSTMGASAIKHHPFFQGVNWALLRCTTPPFVPPPFTRDVMSDESCPDTPVDYY</sequence>
<feature type="domain" description="Protein kinase" evidence="11">
    <location>
        <begin position="79"/>
        <end position="423"/>
    </location>
</feature>
<name>A0ABR0XWI5_REHGL</name>
<evidence type="ECO:0000256" key="6">
    <source>
        <dbReference type="ARBA" id="ARBA00022777"/>
    </source>
</evidence>
<dbReference type="PANTHER" id="PTHR45637">
    <property type="entry name" value="FLIPPASE KINASE 1-RELATED"/>
    <property type="match status" value="1"/>
</dbReference>
<keyword evidence="3" id="KW-0723">Serine/threonine-protein kinase</keyword>
<dbReference type="Pfam" id="PF00069">
    <property type="entry name" value="Pkinase"/>
    <property type="match status" value="2"/>
</dbReference>
<dbReference type="Gene3D" id="1.10.510.10">
    <property type="entry name" value="Transferase(Phosphotransferase) domain 1"/>
    <property type="match status" value="2"/>
</dbReference>
<accession>A0ABR0XWI5</accession>
<dbReference type="EC" id="2.7.11.1" evidence="2"/>
<organism evidence="12 13">
    <name type="scientific">Rehmannia glutinosa</name>
    <name type="common">Chinese foxglove</name>
    <dbReference type="NCBI Taxonomy" id="99300"/>
    <lineage>
        <taxon>Eukaryota</taxon>
        <taxon>Viridiplantae</taxon>
        <taxon>Streptophyta</taxon>
        <taxon>Embryophyta</taxon>
        <taxon>Tracheophyta</taxon>
        <taxon>Spermatophyta</taxon>
        <taxon>Magnoliopsida</taxon>
        <taxon>eudicotyledons</taxon>
        <taxon>Gunneridae</taxon>
        <taxon>Pentapetalae</taxon>
        <taxon>asterids</taxon>
        <taxon>lamiids</taxon>
        <taxon>Lamiales</taxon>
        <taxon>Orobanchaceae</taxon>
        <taxon>Rehmannieae</taxon>
        <taxon>Rehmannia</taxon>
    </lineage>
</organism>
<feature type="compositionally biased region" description="Low complexity" evidence="10">
    <location>
        <begin position="22"/>
        <end position="42"/>
    </location>
</feature>
<dbReference type="InterPro" id="IPR011009">
    <property type="entry name" value="Kinase-like_dom_sf"/>
</dbReference>
<comment type="catalytic activity">
    <reaction evidence="8">
        <text>L-threonyl-[protein] + ATP = O-phospho-L-threonyl-[protein] + ADP + H(+)</text>
        <dbReference type="Rhea" id="RHEA:46608"/>
        <dbReference type="Rhea" id="RHEA-COMP:11060"/>
        <dbReference type="Rhea" id="RHEA-COMP:11605"/>
        <dbReference type="ChEBI" id="CHEBI:15378"/>
        <dbReference type="ChEBI" id="CHEBI:30013"/>
        <dbReference type="ChEBI" id="CHEBI:30616"/>
        <dbReference type="ChEBI" id="CHEBI:61977"/>
        <dbReference type="ChEBI" id="CHEBI:456216"/>
        <dbReference type="EC" id="2.7.11.1"/>
    </reaction>
</comment>
<dbReference type="PROSITE" id="PS00108">
    <property type="entry name" value="PROTEIN_KINASE_ST"/>
    <property type="match status" value="1"/>
</dbReference>
<dbReference type="InterPro" id="IPR008271">
    <property type="entry name" value="Ser/Thr_kinase_AS"/>
</dbReference>
<dbReference type="SMART" id="SM00220">
    <property type="entry name" value="S_TKc"/>
    <property type="match status" value="1"/>
</dbReference>
<dbReference type="Proteomes" id="UP001318860">
    <property type="component" value="Unassembled WGS sequence"/>
</dbReference>
<evidence type="ECO:0000256" key="9">
    <source>
        <dbReference type="ARBA" id="ARBA00048679"/>
    </source>
</evidence>
<evidence type="ECO:0000256" key="5">
    <source>
        <dbReference type="ARBA" id="ARBA00022741"/>
    </source>
</evidence>
<evidence type="ECO:0000256" key="3">
    <source>
        <dbReference type="ARBA" id="ARBA00022527"/>
    </source>
</evidence>
<gene>
    <name evidence="12" type="ORF">DH2020_000396</name>
</gene>
<comment type="caution">
    <text evidence="12">The sequence shown here is derived from an EMBL/GenBank/DDBJ whole genome shotgun (WGS) entry which is preliminary data.</text>
</comment>
<keyword evidence="4" id="KW-0808">Transferase</keyword>
<evidence type="ECO:0000256" key="4">
    <source>
        <dbReference type="ARBA" id="ARBA00022679"/>
    </source>
</evidence>
<evidence type="ECO:0000256" key="10">
    <source>
        <dbReference type="SAM" id="MobiDB-lite"/>
    </source>
</evidence>
<protein>
    <recommendedName>
        <fullName evidence="2">non-specific serine/threonine protein kinase</fullName>
        <ecNumber evidence="2">2.7.11.1</ecNumber>
    </recommendedName>
</protein>
<comment type="similarity">
    <text evidence="1">Belongs to the protein kinase superfamily. AGC Ser/Thr protein kinase family.</text>
</comment>
<evidence type="ECO:0000256" key="2">
    <source>
        <dbReference type="ARBA" id="ARBA00012513"/>
    </source>
</evidence>
<keyword evidence="13" id="KW-1185">Reference proteome</keyword>
<dbReference type="Gene3D" id="3.30.200.20">
    <property type="entry name" value="Phosphorylase Kinase, domain 1"/>
    <property type="match status" value="1"/>
</dbReference>
<reference evidence="12 13" key="1">
    <citation type="journal article" date="2021" name="Comput. Struct. Biotechnol. J.">
        <title>De novo genome assembly of the potent medicinal plant Rehmannia glutinosa using nanopore technology.</title>
        <authorList>
            <person name="Ma L."/>
            <person name="Dong C."/>
            <person name="Song C."/>
            <person name="Wang X."/>
            <person name="Zheng X."/>
            <person name="Niu Y."/>
            <person name="Chen S."/>
            <person name="Feng W."/>
        </authorList>
    </citation>
    <scope>NUCLEOTIDE SEQUENCE [LARGE SCALE GENOMIC DNA]</scope>
    <source>
        <strain evidence="12">DH-2019</strain>
    </source>
</reference>
<dbReference type="InterPro" id="IPR000719">
    <property type="entry name" value="Prot_kinase_dom"/>
</dbReference>
<dbReference type="SUPFAM" id="SSF56112">
    <property type="entry name" value="Protein kinase-like (PK-like)"/>
    <property type="match status" value="1"/>
</dbReference>
<keyword evidence="6" id="KW-0418">Kinase</keyword>
<evidence type="ECO:0000256" key="7">
    <source>
        <dbReference type="ARBA" id="ARBA00022840"/>
    </source>
</evidence>
<feature type="region of interest" description="Disordered" evidence="10">
    <location>
        <begin position="22"/>
        <end position="44"/>
    </location>
</feature>
<evidence type="ECO:0000259" key="11">
    <source>
        <dbReference type="PROSITE" id="PS50011"/>
    </source>
</evidence>